<name>A0AAW4QZD3_BACCE</name>
<sequence length="49" mass="5812">MKKKKSGLYIGEETYGSRKIEDVFKEVYEHYFNVKVIVTRKKKAEVKVS</sequence>
<dbReference type="EMBL" id="JACLPZ010000040">
    <property type="protein sequence ID" value="MBY0039757.1"/>
    <property type="molecule type" value="Genomic_DNA"/>
</dbReference>
<dbReference type="AlphaFoldDB" id="A0AAW4QZD3"/>
<proteinExistence type="predicted"/>
<reference evidence="1" key="1">
    <citation type="submission" date="2020-08" db="EMBL/GenBank/DDBJ databases">
        <title>Fungal Genomes of the International Space Station.</title>
        <authorList>
            <person name="Seuylemezian A."/>
            <person name="Singh N.K."/>
            <person name="Wood J."/>
            <person name="Venkateswaran K."/>
        </authorList>
    </citation>
    <scope>NUCLEOTIDE SEQUENCE</scope>
    <source>
        <strain evidence="1">I2-B2</strain>
    </source>
</reference>
<accession>A0AAW4QZD3</accession>
<comment type="caution">
    <text evidence="1">The sequence shown here is derived from an EMBL/GenBank/DDBJ whole genome shotgun (WGS) entry which is preliminary data.</text>
</comment>
<gene>
    <name evidence="1" type="ORF">H7U08_24970</name>
</gene>
<dbReference type="Proteomes" id="UP001197806">
    <property type="component" value="Unassembled WGS sequence"/>
</dbReference>
<dbReference type="RefSeq" id="WP_176338850.1">
    <property type="nucleotide sequence ID" value="NZ_JACLPZ010000040.1"/>
</dbReference>
<protein>
    <submittedName>
        <fullName evidence="1">Uncharacterized protein</fullName>
    </submittedName>
</protein>
<evidence type="ECO:0000313" key="1">
    <source>
        <dbReference type="EMBL" id="MBY0039757.1"/>
    </source>
</evidence>
<evidence type="ECO:0000313" key="2">
    <source>
        <dbReference type="Proteomes" id="UP001197806"/>
    </source>
</evidence>
<organism evidence="1 2">
    <name type="scientific">Bacillus cereus</name>
    <dbReference type="NCBI Taxonomy" id="1396"/>
    <lineage>
        <taxon>Bacteria</taxon>
        <taxon>Bacillati</taxon>
        <taxon>Bacillota</taxon>
        <taxon>Bacilli</taxon>
        <taxon>Bacillales</taxon>
        <taxon>Bacillaceae</taxon>
        <taxon>Bacillus</taxon>
        <taxon>Bacillus cereus group</taxon>
    </lineage>
</organism>